<proteinExistence type="predicted"/>
<dbReference type="Pfam" id="PF12802">
    <property type="entry name" value="MarR_2"/>
    <property type="match status" value="1"/>
</dbReference>
<feature type="domain" description="HTH marR-type" evidence="2">
    <location>
        <begin position="12"/>
        <end position="148"/>
    </location>
</feature>
<gene>
    <name evidence="3" type="ORF">DNL40_07670</name>
</gene>
<dbReference type="PRINTS" id="PR00598">
    <property type="entry name" value="HTHMARR"/>
</dbReference>
<dbReference type="InterPro" id="IPR036388">
    <property type="entry name" value="WH-like_DNA-bd_sf"/>
</dbReference>
<comment type="caution">
    <text evidence="3">The sequence shown here is derived from an EMBL/GenBank/DDBJ whole genome shotgun (WGS) entry which is preliminary data.</text>
</comment>
<dbReference type="SUPFAM" id="SSF46785">
    <property type="entry name" value="Winged helix' DNA-binding domain"/>
    <property type="match status" value="1"/>
</dbReference>
<dbReference type="GO" id="GO:0003700">
    <property type="term" value="F:DNA-binding transcription factor activity"/>
    <property type="evidence" value="ECO:0007669"/>
    <property type="project" value="InterPro"/>
</dbReference>
<dbReference type="PANTHER" id="PTHR33164:SF99">
    <property type="entry name" value="MARR FAMILY REGULATORY PROTEIN"/>
    <property type="match status" value="1"/>
</dbReference>
<dbReference type="SMART" id="SM00347">
    <property type="entry name" value="HTH_MARR"/>
    <property type="match status" value="1"/>
</dbReference>
<organism evidence="3 4">
    <name type="scientific">Xylanimonas oleitrophica</name>
    <dbReference type="NCBI Taxonomy" id="2607479"/>
    <lineage>
        <taxon>Bacteria</taxon>
        <taxon>Bacillati</taxon>
        <taxon>Actinomycetota</taxon>
        <taxon>Actinomycetes</taxon>
        <taxon>Micrococcales</taxon>
        <taxon>Promicromonosporaceae</taxon>
        <taxon>Xylanimonas</taxon>
    </lineage>
</organism>
<protein>
    <submittedName>
        <fullName evidence="3">MarR family transcriptional regulator</fullName>
    </submittedName>
</protein>
<dbReference type="InterPro" id="IPR000835">
    <property type="entry name" value="HTH_MarR-typ"/>
</dbReference>
<dbReference type="AlphaFoldDB" id="A0A2W5WPV8"/>
<evidence type="ECO:0000259" key="2">
    <source>
        <dbReference type="PROSITE" id="PS50995"/>
    </source>
</evidence>
<dbReference type="EMBL" id="QKWH01000004">
    <property type="protein sequence ID" value="PZR53387.1"/>
    <property type="molecule type" value="Genomic_DNA"/>
</dbReference>
<evidence type="ECO:0000313" key="3">
    <source>
        <dbReference type="EMBL" id="PZR53387.1"/>
    </source>
</evidence>
<dbReference type="PROSITE" id="PS50995">
    <property type="entry name" value="HTH_MARR_2"/>
    <property type="match status" value="1"/>
</dbReference>
<dbReference type="GO" id="GO:0006950">
    <property type="term" value="P:response to stress"/>
    <property type="evidence" value="ECO:0007669"/>
    <property type="project" value="TreeGrafter"/>
</dbReference>
<dbReference type="InterPro" id="IPR039422">
    <property type="entry name" value="MarR/SlyA-like"/>
</dbReference>
<feature type="region of interest" description="Disordered" evidence="1">
    <location>
        <begin position="147"/>
        <end position="172"/>
    </location>
</feature>
<evidence type="ECO:0000313" key="4">
    <source>
        <dbReference type="Proteomes" id="UP000248783"/>
    </source>
</evidence>
<keyword evidence="4" id="KW-1185">Reference proteome</keyword>
<accession>A0A2W5WPV8</accession>
<name>A0A2W5WPV8_9MICO</name>
<reference evidence="3 4" key="1">
    <citation type="submission" date="2018-06" db="EMBL/GenBank/DDBJ databases">
        <title>Whole genome sequencing of a novel hydrocarbon degrading bacterial strain, PW21 isolated from oil contaminated produced water sample.</title>
        <authorList>
            <person name="Nagkirti P."/>
            <person name="Shaikh A."/>
            <person name="Gowdaman V."/>
            <person name="Engineer A.E."/>
            <person name="Dagar S."/>
            <person name="Dhakephalkar P.K."/>
        </authorList>
    </citation>
    <scope>NUCLEOTIDE SEQUENCE [LARGE SCALE GENOMIC DNA]</scope>
    <source>
        <strain evidence="3 4">PW21</strain>
    </source>
</reference>
<dbReference type="InterPro" id="IPR036390">
    <property type="entry name" value="WH_DNA-bd_sf"/>
</dbReference>
<evidence type="ECO:0000256" key="1">
    <source>
        <dbReference type="SAM" id="MobiDB-lite"/>
    </source>
</evidence>
<dbReference type="RefSeq" id="WP_111250665.1">
    <property type="nucleotide sequence ID" value="NZ_QKWH01000004.1"/>
</dbReference>
<dbReference type="Gene3D" id="1.10.10.10">
    <property type="entry name" value="Winged helix-like DNA-binding domain superfamily/Winged helix DNA-binding domain"/>
    <property type="match status" value="1"/>
</dbReference>
<dbReference type="Proteomes" id="UP000248783">
    <property type="component" value="Unassembled WGS sequence"/>
</dbReference>
<dbReference type="PANTHER" id="PTHR33164">
    <property type="entry name" value="TRANSCRIPTIONAL REGULATOR, MARR FAMILY"/>
    <property type="match status" value="1"/>
</dbReference>
<sequence>MSSEPRPLDPVQLGAYFALIEASSLLRHAVDQQLQEAGDLSYVQFQLLATLGDAPGGSRRMTDLADGVVYSRSGLTYQAQTLEKRGLVTRAPSPDDERGITVTITDEGRAVLAQVFPGHVAVLEELLFAPLSADDVATLAEILTRARDHMRQAPPRSAASRRRKKAPGAGPV</sequence>